<proteinExistence type="predicted"/>
<dbReference type="WBParaSite" id="L893_g2967.t1">
    <property type="protein sequence ID" value="L893_g2967.t1"/>
    <property type="gene ID" value="L893_g2967"/>
</dbReference>
<sequence>MKRSSGNCFRCSQSSWRCLRILDDLLRDDPFDFDVRLTTRLVLVGLNTVHSPSILANWNESSRCPTNLPPIVEEHATVKADLPRIIEERDLNEEREQILTFTSIEQEIRASI</sequence>
<accession>A0A1I7ZTI9</accession>
<dbReference type="Proteomes" id="UP000095287">
    <property type="component" value="Unplaced"/>
</dbReference>
<name>A0A1I7ZTI9_9BILA</name>
<reference evidence="2" key="1">
    <citation type="submission" date="2016-11" db="UniProtKB">
        <authorList>
            <consortium name="WormBaseParasite"/>
        </authorList>
    </citation>
    <scope>IDENTIFICATION</scope>
</reference>
<organism evidence="1 2">
    <name type="scientific">Steinernema glaseri</name>
    <dbReference type="NCBI Taxonomy" id="37863"/>
    <lineage>
        <taxon>Eukaryota</taxon>
        <taxon>Metazoa</taxon>
        <taxon>Ecdysozoa</taxon>
        <taxon>Nematoda</taxon>
        <taxon>Chromadorea</taxon>
        <taxon>Rhabditida</taxon>
        <taxon>Tylenchina</taxon>
        <taxon>Panagrolaimomorpha</taxon>
        <taxon>Strongyloidoidea</taxon>
        <taxon>Steinernematidae</taxon>
        <taxon>Steinernema</taxon>
    </lineage>
</organism>
<protein>
    <submittedName>
        <fullName evidence="2">Uncharacterized protein</fullName>
    </submittedName>
</protein>
<evidence type="ECO:0000313" key="1">
    <source>
        <dbReference type="Proteomes" id="UP000095287"/>
    </source>
</evidence>
<dbReference type="AlphaFoldDB" id="A0A1I7ZTI9"/>
<evidence type="ECO:0000313" key="2">
    <source>
        <dbReference type="WBParaSite" id="L893_g2967.t1"/>
    </source>
</evidence>
<keyword evidence="1" id="KW-1185">Reference proteome</keyword>